<sequence length="1594" mass="176167">MKKRSFYSILFYSILFFAVIPFFSCSDSGSDDSSDNKSEEKFDVALSDVNFDLSKLTLTAKVPLANGTVVTAACNGFSKEAQVDEGVISWDLAQAFTASVRAGKEYKVSFSAPKCKFKDESVWYFTDISYKINCNDEIVVFTDTIDSFVLPVIKVNNYDEADVEINATLKAKGSTLDLEQFKALVKQELQNPPEDETEFNNALSASCYCTITPKNVTDSAIKSKLSIRKEIVITFKYQVQVKSVKAEIYDNSLEALCFAEETPLEEGGETAGGKLSYQWQSSTTGTVNSANIEEGWSDISGATSKSYNITQDTFGKYLRVKVVQAWNDVSSGAQTLAPVYSAPTAKISNFVNTSFTSLAYDGVVLKGESPDSSKLSGTIIDILGKEFKPSDFTIEVKNKDGLNSSGECIFILSKAGYENSEVGVFVTVQNVISESNLPKLSTQTDEISAGFIKFDGIDSGLEYSLYNSGNWKAIDSGEISAQEGLVFYFRYPVKGTPNTAGYIKESEVLSLTVSKDNIGKKPKAIVLTDVNFDLTKLTLSAKTSLEKGTVIKATCSSNNHFEEAHVENGTISWNLTQAFPANVLAGKQYKVTLTADGYSSKEENIWYYTTINYKINCDDEIVIFTDSIETFELPEIKVTNYDAEDVTIDSSFRAQGANLGLEEFKELVEEELGERPDQESDFSEGLSAIYRYSISPKNVNDRDLKSKLTIEKEISITFKYQKRVNSVGVAWYDDTLEALCFEEKSVPDSEIETAGGKLSYQWQSSTNSEDGWSDISGATAKTFQLTSSSFGKYYRVKVVQTWTDVSSGSKVLDPIYSAPTAKISNYVNTSFTTLVYDGVVLKGETPDSSKISGTIFDISGNELQPSDFTIELKNKAGLNSSGECAFKLSKEGYEKSEVNVFVTVQNKIAENNLPKLSTQTDEISARFIKFDKVDSALEYSLYNNGNWKPFESGEIPAQEGLVLYFRYPANGTPNTAGYIKESEALSLTVSKANIGTKLKNIILTDVNFDLSNLTLSAKTSLENGIVIKATCSSNNYSVEAQVENGVIAWNLAQAFPVNVLAGKQYKVTLTADGYNSKEENVWYFANVKYNINCERQLLLFTNAIDIFELPEIKVFNYDAEDITIEASLRAQGANLTLEDFKALVKEELANSPDSESDFNDGLSAVYRYTITPKHVEDSELLASLTVSEEIDITFKYQVMVGSVGINRYDEYLTALCFEEETAPDSDIENAGGKITYQWQWSLDGSDNWRNIEGATTKDLLLTSNYNFVAAPDANSCYGKFFRVKVVQEWMVADGTYSAMPPLFSESTAKIVKYVNTSKSTLTYDGIVMKGEKVDLSKLKGEIVDINGTTLALSDFIITPKYDEVLNCSSKCVFVLSKTGYEDAEMTVFVTVQNVIKEDNIPNFDNAIDKISAGNIKFAQLNYDMEYSRFYQGNWKQISDEEVPAYDGLKLYFRYAAVGTPNTVGYIKESEALCRTVTQEYIGTKTSGSGIIDGIENTKLVLSKKTDSQGNITISPIIKNEPLFEGAYTFDYMIDDMKYSASIYSDKNIRMSENALVIPAGVLASDTYQILCTATVSVNGQLVKVLSTVYSLKIK</sequence>
<evidence type="ECO:0000313" key="2">
    <source>
        <dbReference type="Proteomes" id="UP000518887"/>
    </source>
</evidence>
<proteinExistence type="predicted"/>
<dbReference type="Gene3D" id="2.60.40.2700">
    <property type="match status" value="2"/>
</dbReference>
<name>A0A7W8G6S4_9SPIR</name>
<reference evidence="1 2" key="1">
    <citation type="submission" date="2020-08" db="EMBL/GenBank/DDBJ databases">
        <title>Genomic Encyclopedia of Type Strains, Phase IV (KMG-IV): sequencing the most valuable type-strain genomes for metagenomic binning, comparative biology and taxonomic classification.</title>
        <authorList>
            <person name="Goeker M."/>
        </authorList>
    </citation>
    <scope>NUCLEOTIDE SEQUENCE [LARGE SCALE GENOMIC DNA]</scope>
    <source>
        <strain evidence="1 2">DSM 103462</strain>
    </source>
</reference>
<dbReference type="RefSeq" id="WP_184656593.1">
    <property type="nucleotide sequence ID" value="NZ_JACHFQ010000001.1"/>
</dbReference>
<comment type="caution">
    <text evidence="1">The sequence shown here is derived from an EMBL/GenBank/DDBJ whole genome shotgun (WGS) entry which is preliminary data.</text>
</comment>
<organism evidence="1 2">
    <name type="scientific">Treponema ruminis</name>
    <dbReference type="NCBI Taxonomy" id="744515"/>
    <lineage>
        <taxon>Bacteria</taxon>
        <taxon>Pseudomonadati</taxon>
        <taxon>Spirochaetota</taxon>
        <taxon>Spirochaetia</taxon>
        <taxon>Spirochaetales</taxon>
        <taxon>Treponemataceae</taxon>
        <taxon>Treponema</taxon>
    </lineage>
</organism>
<protein>
    <submittedName>
        <fullName evidence="1">Uncharacterized protein</fullName>
    </submittedName>
</protein>
<keyword evidence="2" id="KW-1185">Reference proteome</keyword>
<dbReference type="Proteomes" id="UP000518887">
    <property type="component" value="Unassembled WGS sequence"/>
</dbReference>
<accession>A0A7W8G6S4</accession>
<gene>
    <name evidence="1" type="ORF">HNP76_000218</name>
</gene>
<evidence type="ECO:0000313" key="1">
    <source>
        <dbReference type="EMBL" id="MBB5224878.1"/>
    </source>
</evidence>
<dbReference type="EMBL" id="JACHFQ010000001">
    <property type="protein sequence ID" value="MBB5224878.1"/>
    <property type="molecule type" value="Genomic_DNA"/>
</dbReference>